<feature type="domain" description="F-box associated beta-propeller type 3" evidence="1">
    <location>
        <begin position="18"/>
        <end position="302"/>
    </location>
</feature>
<proteinExistence type="predicted"/>
<accession>R0G8Q2</accession>
<organism evidence="2 3">
    <name type="scientific">Capsella rubella</name>
    <dbReference type="NCBI Taxonomy" id="81985"/>
    <lineage>
        <taxon>Eukaryota</taxon>
        <taxon>Viridiplantae</taxon>
        <taxon>Streptophyta</taxon>
        <taxon>Embryophyta</taxon>
        <taxon>Tracheophyta</taxon>
        <taxon>Spermatophyta</taxon>
        <taxon>Magnoliopsida</taxon>
        <taxon>eudicotyledons</taxon>
        <taxon>Gunneridae</taxon>
        <taxon>Pentapetalae</taxon>
        <taxon>rosids</taxon>
        <taxon>malvids</taxon>
        <taxon>Brassicales</taxon>
        <taxon>Brassicaceae</taxon>
        <taxon>Camelineae</taxon>
        <taxon>Capsella</taxon>
    </lineage>
</organism>
<dbReference type="InterPro" id="IPR013187">
    <property type="entry name" value="F-box-assoc_dom_typ3"/>
</dbReference>
<dbReference type="InterPro" id="IPR017451">
    <property type="entry name" value="F-box-assoc_interact_dom"/>
</dbReference>
<dbReference type="EMBL" id="KB870807">
    <property type="protein sequence ID" value="EOA31911.1"/>
    <property type="molecule type" value="Genomic_DNA"/>
</dbReference>
<dbReference type="NCBIfam" id="TIGR01640">
    <property type="entry name" value="F_box_assoc_1"/>
    <property type="match status" value="1"/>
</dbReference>
<reference evidence="3" key="1">
    <citation type="journal article" date="2013" name="Nat. Genet.">
        <title>The Capsella rubella genome and the genomic consequences of rapid mating system evolution.</title>
        <authorList>
            <person name="Slotte T."/>
            <person name="Hazzouri K.M."/>
            <person name="Agren J.A."/>
            <person name="Koenig D."/>
            <person name="Maumus F."/>
            <person name="Guo Y.L."/>
            <person name="Steige K."/>
            <person name="Platts A.E."/>
            <person name="Escobar J.S."/>
            <person name="Newman L.K."/>
            <person name="Wang W."/>
            <person name="Mandakova T."/>
            <person name="Vello E."/>
            <person name="Smith L.M."/>
            <person name="Henz S.R."/>
            <person name="Steffen J."/>
            <person name="Takuno S."/>
            <person name="Brandvain Y."/>
            <person name="Coop G."/>
            <person name="Andolfatto P."/>
            <person name="Hu T.T."/>
            <person name="Blanchette M."/>
            <person name="Clark R.M."/>
            <person name="Quesneville H."/>
            <person name="Nordborg M."/>
            <person name="Gaut B.S."/>
            <person name="Lysak M.A."/>
            <person name="Jenkins J."/>
            <person name="Grimwood J."/>
            <person name="Chapman J."/>
            <person name="Prochnik S."/>
            <person name="Shu S."/>
            <person name="Rokhsar D."/>
            <person name="Schmutz J."/>
            <person name="Weigel D."/>
            <person name="Wright S.I."/>
        </authorList>
    </citation>
    <scope>NUCLEOTIDE SEQUENCE [LARGE SCALE GENOMIC DNA]</scope>
    <source>
        <strain evidence="3">cv. Monte Gargano</strain>
    </source>
</reference>
<keyword evidence="3" id="KW-1185">Reference proteome</keyword>
<sequence>MRSYLIKSSARSQTQSLIFTCVDKSNHKKRHFFSVGVSGESSSSVATYHMNCLSNPYTVVAPSVHGLICYGTLPRKVSMVYNPSTRRSITLPKIDSRRFDIMYHYMGYDPINDDYKVLCMTRLGHGLGQELRVLTLGNGNSWRVIQDYPPHYSPRSHLDICIDGVLYYEAFQRGHQVMSFDVRSEEFDLLELPETAARFTKMTRYEGKLALMTFKPAGLSCTCWIDLWVLVDAAKQEWCKKVFALELCITDYYLQAYCLTDAGEFVFGPDTLSEPPFYVLYYDPKRNSLRKVYIEGITERWGKSIFSIFPGQVENLMFL</sequence>
<dbReference type="KEGG" id="crb:17893892"/>
<protein>
    <recommendedName>
        <fullName evidence="1">F-box associated beta-propeller type 3 domain-containing protein</fullName>
    </recommendedName>
</protein>
<evidence type="ECO:0000259" key="1">
    <source>
        <dbReference type="Pfam" id="PF08268"/>
    </source>
</evidence>
<dbReference type="Pfam" id="PF08268">
    <property type="entry name" value="FBA_3"/>
    <property type="match status" value="1"/>
</dbReference>
<dbReference type="OrthoDB" id="1102644at2759"/>
<dbReference type="PANTHER" id="PTHR31111">
    <property type="entry name" value="BNAA05G37150D PROTEIN-RELATED"/>
    <property type="match status" value="1"/>
</dbReference>
<dbReference type="eggNOG" id="ENOG502SNHU">
    <property type="taxonomic scope" value="Eukaryota"/>
</dbReference>
<name>R0G8Q2_9BRAS</name>
<gene>
    <name evidence="2" type="ORF">CARUB_v10015140mg</name>
</gene>
<evidence type="ECO:0000313" key="2">
    <source>
        <dbReference type="EMBL" id="EOA31911.1"/>
    </source>
</evidence>
<evidence type="ECO:0000313" key="3">
    <source>
        <dbReference type="Proteomes" id="UP000029121"/>
    </source>
</evidence>
<dbReference type="PANTHER" id="PTHR31111:SF106">
    <property type="entry name" value="F-BOX ASSOCIATED UBIQUITINATION EFFECTOR FAMILY PROTEIN"/>
    <property type="match status" value="1"/>
</dbReference>
<dbReference type="AlphaFoldDB" id="R0G8Q2"/>
<dbReference type="Proteomes" id="UP000029121">
    <property type="component" value="Unassembled WGS sequence"/>
</dbReference>